<dbReference type="PANTHER" id="PTHR13696">
    <property type="entry name" value="P-LOOP CONTAINING NUCLEOSIDE TRIPHOSPHATE HYDROLASE"/>
    <property type="match status" value="1"/>
</dbReference>
<feature type="domain" description="CobQ/CobB/MinD/ParA nucleotide binding" evidence="1">
    <location>
        <begin position="16"/>
        <end position="219"/>
    </location>
</feature>
<dbReference type="AlphaFoldDB" id="A0A015X662"/>
<dbReference type="Pfam" id="PF01656">
    <property type="entry name" value="CbiA"/>
    <property type="match status" value="1"/>
</dbReference>
<dbReference type="EMBL" id="JGDJ01000158">
    <property type="protein sequence ID" value="EXZ29585.1"/>
    <property type="molecule type" value="Genomic_DNA"/>
</dbReference>
<sequence>MNESNMENEKTPLYVAFSTQKGGVGKTTFTVLAASYLYYLKGYDVAVVDCDYPQHSIAGMRKRDAEQVGADEDYKRMAYEQFTRLGKKAYPVLCSSPEKAIATADEHIAAGHVPDIVFFDLPGTVNSEGVINSLAGMDYIFTPISADKVVLESSLSFAMAIQKLLVKNEACRLAGLYLFWNMVDGREKTDLYTAYDKTIKELKLPLMKTFIPDTKRYKKELVADKKAVFRSTLFPASRPLVRGSNLEELITEIVYYIKLQ</sequence>
<accession>A0A015X662</accession>
<name>A0A015X662_BACFG</name>
<dbReference type="Gene3D" id="3.40.50.300">
    <property type="entry name" value="P-loop containing nucleotide triphosphate hydrolases"/>
    <property type="match status" value="1"/>
</dbReference>
<dbReference type="InterPro" id="IPR002586">
    <property type="entry name" value="CobQ/CobB/MinD/ParA_Nub-bd_dom"/>
</dbReference>
<dbReference type="SUPFAM" id="SSF52540">
    <property type="entry name" value="P-loop containing nucleoside triphosphate hydrolases"/>
    <property type="match status" value="1"/>
</dbReference>
<dbReference type="PATRIC" id="fig|1339327.3.peg.1872"/>
<evidence type="ECO:0000259" key="1">
    <source>
        <dbReference type="Pfam" id="PF01656"/>
    </source>
</evidence>
<gene>
    <name evidence="2" type="ORF">M136_1221</name>
</gene>
<dbReference type="InterPro" id="IPR027417">
    <property type="entry name" value="P-loop_NTPase"/>
</dbReference>
<protein>
    <submittedName>
        <fullName evidence="2">CobQ/CobB/MinD/ParA nucleotide binding domain protein</fullName>
    </submittedName>
</protein>
<dbReference type="RefSeq" id="WP_004294824.1">
    <property type="nucleotide sequence ID" value="NZ_JGDJ01000158.1"/>
</dbReference>
<comment type="caution">
    <text evidence="2">The sequence shown here is derived from an EMBL/GenBank/DDBJ whole genome shotgun (WGS) entry which is preliminary data.</text>
</comment>
<dbReference type="CDD" id="cd02042">
    <property type="entry name" value="ParAB_family"/>
    <property type="match status" value="1"/>
</dbReference>
<dbReference type="InterPro" id="IPR050678">
    <property type="entry name" value="DNA_Partitioning_ATPase"/>
</dbReference>
<dbReference type="Proteomes" id="UP000022082">
    <property type="component" value="Unassembled WGS sequence"/>
</dbReference>
<proteinExistence type="predicted"/>
<dbReference type="PANTHER" id="PTHR13696:SF52">
    <property type="entry name" value="PARA FAMILY PROTEIN CT_582"/>
    <property type="match status" value="1"/>
</dbReference>
<evidence type="ECO:0000313" key="2">
    <source>
        <dbReference type="EMBL" id="EXZ29585.1"/>
    </source>
</evidence>
<organism evidence="2 3">
    <name type="scientific">Bacteroides fragilis str. S36L11</name>
    <dbReference type="NCBI Taxonomy" id="1339327"/>
    <lineage>
        <taxon>Bacteria</taxon>
        <taxon>Pseudomonadati</taxon>
        <taxon>Bacteroidota</taxon>
        <taxon>Bacteroidia</taxon>
        <taxon>Bacteroidales</taxon>
        <taxon>Bacteroidaceae</taxon>
        <taxon>Bacteroides</taxon>
    </lineage>
</organism>
<reference evidence="2 3" key="1">
    <citation type="submission" date="2014-02" db="EMBL/GenBank/DDBJ databases">
        <authorList>
            <person name="Sears C."/>
            <person name="Carroll K."/>
            <person name="Sack B.R."/>
            <person name="Qadri F."/>
            <person name="Myers L.L."/>
            <person name="Chung G.-T."/>
            <person name="Escheverria P."/>
            <person name="Fraser C.M."/>
            <person name="Sadzewicz L."/>
            <person name="Shefchek K.A."/>
            <person name="Tallon L."/>
            <person name="Das S.P."/>
            <person name="Daugherty S."/>
            <person name="Mongodin E.F."/>
        </authorList>
    </citation>
    <scope>NUCLEOTIDE SEQUENCE [LARGE SCALE GENOMIC DNA]</scope>
    <source>
        <strain evidence="2 3">S36L11</strain>
    </source>
</reference>
<evidence type="ECO:0000313" key="3">
    <source>
        <dbReference type="Proteomes" id="UP000022082"/>
    </source>
</evidence>